<evidence type="ECO:0000313" key="2">
    <source>
        <dbReference type="Proteomes" id="UP000027471"/>
    </source>
</evidence>
<sequence length="142" mass="15620">MIGNLEFVFVHSYSSKAENWAQVMLGDDSNSGRLTRAIALAEELKLPLLANDALDDENARLFASHEIPNLGTARNTADEVRLALEYSDRRAILFVSSPDHLPRVVRDALVLRGNSCVFASSDVPFSETGVEAVEVREPAHLK</sequence>
<dbReference type="EMBL" id="AUNB01000043">
    <property type="protein sequence ID" value="KEO57105.1"/>
    <property type="molecule type" value="Genomic_DNA"/>
</dbReference>
<dbReference type="RefSeq" id="WP_156023948.1">
    <property type="nucleotide sequence ID" value="NZ_AUNB01000043.1"/>
</dbReference>
<protein>
    <recommendedName>
        <fullName evidence="3">DUF218 domain-containing protein</fullName>
    </recommendedName>
</protein>
<dbReference type="OrthoDB" id="9854314at2"/>
<evidence type="ECO:0008006" key="3">
    <source>
        <dbReference type="Google" id="ProtNLM"/>
    </source>
</evidence>
<dbReference type="STRING" id="1353528.DT23_17200"/>
<dbReference type="AlphaFoldDB" id="A0A074JMJ3"/>
<keyword evidence="2" id="KW-1185">Reference proteome</keyword>
<gene>
    <name evidence="1" type="ORF">DT23_17200</name>
</gene>
<evidence type="ECO:0000313" key="1">
    <source>
        <dbReference type="EMBL" id="KEO57105.1"/>
    </source>
</evidence>
<comment type="caution">
    <text evidence="1">The sequence shown here is derived from an EMBL/GenBank/DDBJ whole genome shotgun (WGS) entry which is preliminary data.</text>
</comment>
<dbReference type="Proteomes" id="UP000027471">
    <property type="component" value="Unassembled WGS sequence"/>
</dbReference>
<name>A0A074JMJ3_9RHOB</name>
<organism evidence="1 2">
    <name type="scientific">Thioclava indica</name>
    <dbReference type="NCBI Taxonomy" id="1353528"/>
    <lineage>
        <taxon>Bacteria</taxon>
        <taxon>Pseudomonadati</taxon>
        <taxon>Pseudomonadota</taxon>
        <taxon>Alphaproteobacteria</taxon>
        <taxon>Rhodobacterales</taxon>
        <taxon>Paracoccaceae</taxon>
        <taxon>Thioclava</taxon>
    </lineage>
</organism>
<reference evidence="1 2" key="1">
    <citation type="journal article" date="2015" name="Antonie Van Leeuwenhoek">
        <title>Thioclava indica sp. nov., isolated from surface seawater of the Indian Ocean.</title>
        <authorList>
            <person name="Liu Y."/>
            <person name="Lai Q."/>
            <person name="Du J."/>
            <person name="Xu H."/>
            <person name="Jiang L."/>
            <person name="Shao Z."/>
        </authorList>
    </citation>
    <scope>NUCLEOTIDE SEQUENCE [LARGE SCALE GENOMIC DNA]</scope>
    <source>
        <strain evidence="1 2">DT23-4</strain>
    </source>
</reference>
<proteinExistence type="predicted"/>
<accession>A0A074JMJ3</accession>